<evidence type="ECO:0000313" key="13">
    <source>
        <dbReference type="EMBL" id="MFC4819804.1"/>
    </source>
</evidence>
<evidence type="ECO:0000256" key="10">
    <source>
        <dbReference type="SAM" id="Phobius"/>
    </source>
</evidence>
<dbReference type="SUPFAM" id="SSF50156">
    <property type="entry name" value="PDZ domain-like"/>
    <property type="match status" value="1"/>
</dbReference>
<reference evidence="14" key="1">
    <citation type="journal article" date="2019" name="Int. J. Syst. Evol. Microbiol.">
        <title>The Global Catalogue of Microorganisms (GCM) 10K type strain sequencing project: providing services to taxonomists for standard genome sequencing and annotation.</title>
        <authorList>
            <consortium name="The Broad Institute Genomics Platform"/>
            <consortium name="The Broad Institute Genome Sequencing Center for Infectious Disease"/>
            <person name="Wu L."/>
            <person name="Ma J."/>
        </authorList>
    </citation>
    <scope>NUCLEOTIDE SEQUENCE [LARGE SCALE GENOMIC DNA]</scope>
    <source>
        <strain evidence="14">CCUG 30340</strain>
    </source>
</reference>
<feature type="compositionally biased region" description="Low complexity" evidence="9">
    <location>
        <begin position="168"/>
        <end position="189"/>
    </location>
</feature>
<feature type="domain" description="PDZ" evidence="12">
    <location>
        <begin position="246"/>
        <end position="296"/>
    </location>
</feature>
<evidence type="ECO:0000256" key="9">
    <source>
        <dbReference type="SAM" id="MobiDB-lite"/>
    </source>
</evidence>
<dbReference type="Pfam" id="PF11356">
    <property type="entry name" value="T2SSC"/>
    <property type="match status" value="1"/>
</dbReference>
<protein>
    <submittedName>
        <fullName evidence="13">Type II secretion system protein N</fullName>
    </submittedName>
</protein>
<keyword evidence="8 10" id="KW-0472">Membrane</keyword>
<keyword evidence="4" id="KW-0997">Cell inner membrane</keyword>
<keyword evidence="2" id="KW-0813">Transport</keyword>
<evidence type="ECO:0000256" key="8">
    <source>
        <dbReference type="ARBA" id="ARBA00023136"/>
    </source>
</evidence>
<evidence type="ECO:0000256" key="6">
    <source>
        <dbReference type="ARBA" id="ARBA00022927"/>
    </source>
</evidence>
<dbReference type="InterPro" id="IPR036034">
    <property type="entry name" value="PDZ_sf"/>
</dbReference>
<comment type="subcellular location">
    <subcellularLocation>
        <location evidence="1">Cell inner membrane</location>
    </subcellularLocation>
</comment>
<dbReference type="Gene3D" id="2.30.30.830">
    <property type="match status" value="1"/>
</dbReference>
<dbReference type="InterPro" id="IPR001478">
    <property type="entry name" value="PDZ"/>
</dbReference>
<dbReference type="Pfam" id="PF13180">
    <property type="entry name" value="PDZ_2"/>
    <property type="match status" value="1"/>
</dbReference>
<gene>
    <name evidence="13" type="ORF">ACFO6Q_05690</name>
</gene>
<evidence type="ECO:0000259" key="12">
    <source>
        <dbReference type="Pfam" id="PF13180"/>
    </source>
</evidence>
<name>A0ABV9QTN1_9GAMM</name>
<dbReference type="Proteomes" id="UP001595886">
    <property type="component" value="Unassembled WGS sequence"/>
</dbReference>
<feature type="transmembrane region" description="Helical" evidence="10">
    <location>
        <begin position="12"/>
        <end position="33"/>
    </location>
</feature>
<evidence type="ECO:0000256" key="1">
    <source>
        <dbReference type="ARBA" id="ARBA00004533"/>
    </source>
</evidence>
<sequence>MAIDRGRYAGTAAWACCALFGALALWLLVRLVWQLLPQGEAGLSGERAQPAGAVPVAVAARSVASWHLFGQTPRRAGAAGEAASTLSLILRGTVAQSDPQSGLAVVAGADGSERAFRVGEEVVPGVRLAAVHPDRIVLSRGGAEETLRLPRERNLAPADIVRPAPATASSRTPRPAGSAARTAPAAAPGVQAVKVTDDAQQALARLRQNPDELMKRVPVVPVLDGGRLTGVRVAPGADTALLGQFGLRSGDVVTAVDGQAVDSFARGQQILSSLATAKSARVTVLRDGKPVELDVGLQ</sequence>
<evidence type="ECO:0000259" key="11">
    <source>
        <dbReference type="Pfam" id="PF11356"/>
    </source>
</evidence>
<keyword evidence="7 10" id="KW-1133">Transmembrane helix</keyword>
<comment type="caution">
    <text evidence="13">The sequence shown here is derived from an EMBL/GenBank/DDBJ whole genome shotgun (WGS) entry which is preliminary data.</text>
</comment>
<evidence type="ECO:0000256" key="7">
    <source>
        <dbReference type="ARBA" id="ARBA00022989"/>
    </source>
</evidence>
<keyword evidence="14" id="KW-1185">Reference proteome</keyword>
<keyword evidence="3" id="KW-1003">Cell membrane</keyword>
<dbReference type="Gene3D" id="2.30.42.10">
    <property type="match status" value="1"/>
</dbReference>
<accession>A0ABV9QTN1</accession>
<dbReference type="InterPro" id="IPR024961">
    <property type="entry name" value="T2SS_GspC_N"/>
</dbReference>
<keyword evidence="6" id="KW-0653">Protein transport</keyword>
<feature type="domain" description="Type II secretion system protein GspC N-terminal" evidence="11">
    <location>
        <begin position="19"/>
        <end position="149"/>
    </location>
</feature>
<feature type="region of interest" description="Disordered" evidence="9">
    <location>
        <begin position="154"/>
        <end position="189"/>
    </location>
</feature>
<keyword evidence="5 10" id="KW-0812">Transmembrane</keyword>
<dbReference type="EMBL" id="JBHSHD010000005">
    <property type="protein sequence ID" value="MFC4819804.1"/>
    <property type="molecule type" value="Genomic_DNA"/>
</dbReference>
<evidence type="ECO:0000256" key="4">
    <source>
        <dbReference type="ARBA" id="ARBA00022519"/>
    </source>
</evidence>
<proteinExistence type="predicted"/>
<organism evidence="13 14">
    <name type="scientific">Dokdonella ginsengisoli</name>
    <dbReference type="NCBI Taxonomy" id="363846"/>
    <lineage>
        <taxon>Bacteria</taxon>
        <taxon>Pseudomonadati</taxon>
        <taxon>Pseudomonadota</taxon>
        <taxon>Gammaproteobacteria</taxon>
        <taxon>Lysobacterales</taxon>
        <taxon>Rhodanobacteraceae</taxon>
        <taxon>Dokdonella</taxon>
    </lineage>
</organism>
<evidence type="ECO:0000256" key="2">
    <source>
        <dbReference type="ARBA" id="ARBA00022448"/>
    </source>
</evidence>
<evidence type="ECO:0000313" key="14">
    <source>
        <dbReference type="Proteomes" id="UP001595886"/>
    </source>
</evidence>
<evidence type="ECO:0000256" key="3">
    <source>
        <dbReference type="ARBA" id="ARBA00022475"/>
    </source>
</evidence>
<evidence type="ECO:0000256" key="5">
    <source>
        <dbReference type="ARBA" id="ARBA00022692"/>
    </source>
</evidence>